<proteinExistence type="predicted"/>
<dbReference type="EMBL" id="JAVRRT010000003">
    <property type="protein sequence ID" value="KAK5173681.1"/>
    <property type="molecule type" value="Genomic_DNA"/>
</dbReference>
<protein>
    <recommendedName>
        <fullName evidence="1">Heterokaryon incompatibility domain-containing protein</fullName>
    </recommendedName>
</protein>
<evidence type="ECO:0000259" key="1">
    <source>
        <dbReference type="Pfam" id="PF06985"/>
    </source>
</evidence>
<evidence type="ECO:0000313" key="2">
    <source>
        <dbReference type="EMBL" id="KAK5173681.1"/>
    </source>
</evidence>
<dbReference type="RefSeq" id="XP_064662376.1">
    <property type="nucleotide sequence ID" value="XM_064799621.1"/>
</dbReference>
<dbReference type="PANTHER" id="PTHR24148">
    <property type="entry name" value="ANKYRIN REPEAT DOMAIN-CONTAINING PROTEIN 39 HOMOLOG-RELATED"/>
    <property type="match status" value="1"/>
</dbReference>
<gene>
    <name evidence="2" type="ORF">LTR77_002362</name>
</gene>
<keyword evidence="3" id="KW-1185">Reference proteome</keyword>
<evidence type="ECO:0000313" key="3">
    <source>
        <dbReference type="Proteomes" id="UP001337655"/>
    </source>
</evidence>
<comment type="caution">
    <text evidence="2">The sequence shown here is derived from an EMBL/GenBank/DDBJ whole genome shotgun (WGS) entry which is preliminary data.</text>
</comment>
<reference evidence="2 3" key="1">
    <citation type="submission" date="2023-08" db="EMBL/GenBank/DDBJ databases">
        <title>Black Yeasts Isolated from many extreme environments.</title>
        <authorList>
            <person name="Coleine C."/>
            <person name="Stajich J.E."/>
            <person name="Selbmann L."/>
        </authorList>
    </citation>
    <scope>NUCLEOTIDE SEQUENCE [LARGE SCALE GENOMIC DNA]</scope>
    <source>
        <strain evidence="2 3">CCFEE 5935</strain>
    </source>
</reference>
<sequence>MDGLDEVQHAPMTFTVDNVLKDVPPANLLDMAFKGCTSEHAFAYGWENMVDDEKPGHRSCLGPARNNRNSINGSVCRAENDLLRTMRLYGARVLWADAISINHADNEEKSQQVEQMHQIYRHSRITRLCLGSLGSLDAKSTAPTHAGEGYMYRPWRSAEREYFDIRDRWFGPREDWNLYCRFPAIVSNSYWMRLWIIQEILLSHRLQVHMVENHVAFDWSWVDVVAMGQKLKRTREIARSPGWNIMVSLKLQRKKPSERDFPMLISTYSRSECSDKRDLVYGLKSLAVDLEIPIDYSLSHVELFERVVLAYPGQPAGRLADPLCRALELRQQPYFERDQRWSMMEIQLWALGEVIPIEKDSLICHGHLGDAPLAQCFTSAPLKLLREGDLLFTFHPNFNNIHSLPPFGVMALRKLNDEPGPEAALRASRRHTVIEMYAFHSHIPIRIPREVERPTSVTWEGAEAYELGCSTSLTLPRRITLSMAVKDYIAVGQDFRPFLHKKAMAWGRGLRLPVSIRSHQMEQQVQRKRRTQYRQQAYRQVQRSVITGDLDPYPASGTENPP</sequence>
<organism evidence="2 3">
    <name type="scientific">Saxophila tyrrhenica</name>
    <dbReference type="NCBI Taxonomy" id="1690608"/>
    <lineage>
        <taxon>Eukaryota</taxon>
        <taxon>Fungi</taxon>
        <taxon>Dikarya</taxon>
        <taxon>Ascomycota</taxon>
        <taxon>Pezizomycotina</taxon>
        <taxon>Dothideomycetes</taxon>
        <taxon>Dothideomycetidae</taxon>
        <taxon>Mycosphaerellales</taxon>
        <taxon>Extremaceae</taxon>
        <taxon>Saxophila</taxon>
    </lineage>
</organism>
<feature type="domain" description="Heterokaryon incompatibility" evidence="1">
    <location>
        <begin position="75"/>
        <end position="199"/>
    </location>
</feature>
<name>A0AAV9PN01_9PEZI</name>
<dbReference type="InterPro" id="IPR052895">
    <property type="entry name" value="HetReg/Transcr_Mod"/>
</dbReference>
<accession>A0AAV9PN01</accession>
<dbReference type="AlphaFoldDB" id="A0AAV9PN01"/>
<dbReference type="Proteomes" id="UP001337655">
    <property type="component" value="Unassembled WGS sequence"/>
</dbReference>
<dbReference type="Pfam" id="PF06985">
    <property type="entry name" value="HET"/>
    <property type="match status" value="1"/>
</dbReference>
<dbReference type="InterPro" id="IPR010730">
    <property type="entry name" value="HET"/>
</dbReference>
<dbReference type="PANTHER" id="PTHR24148:SF73">
    <property type="entry name" value="HET DOMAIN PROTEIN (AFU_ORTHOLOGUE AFUA_8G01020)"/>
    <property type="match status" value="1"/>
</dbReference>
<dbReference type="GeneID" id="89923709"/>